<accession>A0AAD9FUM9</accession>
<evidence type="ECO:0000256" key="4">
    <source>
        <dbReference type="ARBA" id="ARBA00023172"/>
    </source>
</evidence>
<evidence type="ECO:0000256" key="5">
    <source>
        <dbReference type="ARBA" id="ARBA00023204"/>
    </source>
</evidence>
<feature type="compositionally biased region" description="Polar residues" evidence="8">
    <location>
        <begin position="283"/>
        <end position="299"/>
    </location>
</feature>
<dbReference type="GO" id="GO:0006310">
    <property type="term" value="P:DNA recombination"/>
    <property type="evidence" value="ECO:0007669"/>
    <property type="project" value="UniProtKB-KW"/>
</dbReference>
<evidence type="ECO:0000256" key="7">
    <source>
        <dbReference type="ARBA" id="ARBA00029496"/>
    </source>
</evidence>
<keyword evidence="5" id="KW-0234">DNA repair</keyword>
<keyword evidence="6" id="KW-0539">Nucleus</keyword>
<dbReference type="GO" id="GO:0006281">
    <property type="term" value="P:DNA repair"/>
    <property type="evidence" value="ECO:0007669"/>
    <property type="project" value="UniProtKB-KW"/>
</dbReference>
<comment type="similarity">
    <text evidence="2">Belongs to the SLX4 family.</text>
</comment>
<proteinExistence type="inferred from homology"/>
<name>A0AAD9FUM9_PAPLA</name>
<dbReference type="Pfam" id="PF09494">
    <property type="entry name" value="Slx4"/>
    <property type="match status" value="1"/>
</dbReference>
<feature type="region of interest" description="Disordered" evidence="8">
    <location>
        <begin position="455"/>
        <end position="474"/>
    </location>
</feature>
<evidence type="ECO:0000256" key="8">
    <source>
        <dbReference type="SAM" id="MobiDB-lite"/>
    </source>
</evidence>
<feature type="region of interest" description="Disordered" evidence="8">
    <location>
        <begin position="1"/>
        <end position="47"/>
    </location>
</feature>
<reference evidence="9" key="1">
    <citation type="submission" date="2023-02" db="EMBL/GenBank/DDBJ databases">
        <title>Identification and recombinant expression of a fungal hydrolase from Papiliotrema laurentii that hydrolyzes apple cutin and clears colloidal polyester polyurethane.</title>
        <authorList>
            <consortium name="DOE Joint Genome Institute"/>
            <person name="Roman V.A."/>
            <person name="Bojanowski C."/>
            <person name="Crable B.R."/>
            <person name="Wagner D.N."/>
            <person name="Hung C.S."/>
            <person name="Nadeau L.J."/>
            <person name="Schratz L."/>
            <person name="Haridas S."/>
            <person name="Pangilinan J."/>
            <person name="Lipzen A."/>
            <person name="Na H."/>
            <person name="Yan M."/>
            <person name="Ng V."/>
            <person name="Grigoriev I.V."/>
            <person name="Spatafora J.W."/>
            <person name="Barlow D."/>
            <person name="Biffinger J."/>
            <person name="Kelley-Loughnane N."/>
            <person name="Varaljay V.A."/>
            <person name="Crookes-Goodson W.J."/>
        </authorList>
    </citation>
    <scope>NUCLEOTIDE SEQUENCE</scope>
    <source>
        <strain evidence="9">5307AH</strain>
    </source>
</reference>
<dbReference type="Proteomes" id="UP001182556">
    <property type="component" value="Unassembled WGS sequence"/>
</dbReference>
<evidence type="ECO:0000256" key="2">
    <source>
        <dbReference type="ARBA" id="ARBA00006661"/>
    </source>
</evidence>
<feature type="region of interest" description="Disordered" evidence="8">
    <location>
        <begin position="225"/>
        <end position="250"/>
    </location>
</feature>
<comment type="subcellular location">
    <subcellularLocation>
        <location evidence="1">Nucleus</location>
    </subcellularLocation>
</comment>
<feature type="compositionally biased region" description="Basic residues" evidence="8">
    <location>
        <begin position="663"/>
        <end position="672"/>
    </location>
</feature>
<protein>
    <recommendedName>
        <fullName evidence="7">Structure-specific endonuclease subunit SLX4</fullName>
    </recommendedName>
</protein>
<feature type="region of interest" description="Disordered" evidence="8">
    <location>
        <begin position="63"/>
        <end position="115"/>
    </location>
</feature>
<dbReference type="InterPro" id="IPR018574">
    <property type="entry name" value="Structure-sp_endonuc_su_Slx4"/>
</dbReference>
<keyword evidence="10" id="KW-1185">Reference proteome</keyword>
<feature type="compositionally biased region" description="Polar residues" evidence="8">
    <location>
        <begin position="379"/>
        <end position="390"/>
    </location>
</feature>
<evidence type="ECO:0000256" key="1">
    <source>
        <dbReference type="ARBA" id="ARBA00004123"/>
    </source>
</evidence>
<dbReference type="GO" id="GO:0006260">
    <property type="term" value="P:DNA replication"/>
    <property type="evidence" value="ECO:0007669"/>
    <property type="project" value="InterPro"/>
</dbReference>
<keyword evidence="3" id="KW-0227">DNA damage</keyword>
<dbReference type="AlphaFoldDB" id="A0AAD9FUM9"/>
<evidence type="ECO:0000256" key="3">
    <source>
        <dbReference type="ARBA" id="ARBA00022763"/>
    </source>
</evidence>
<feature type="region of interest" description="Disordered" evidence="8">
    <location>
        <begin position="641"/>
        <end position="672"/>
    </location>
</feature>
<feature type="compositionally biased region" description="Polar residues" evidence="8">
    <location>
        <begin position="641"/>
        <end position="656"/>
    </location>
</feature>
<dbReference type="GO" id="GO:0033557">
    <property type="term" value="C:Slx1-Slx4 complex"/>
    <property type="evidence" value="ECO:0007669"/>
    <property type="project" value="InterPro"/>
</dbReference>
<sequence>MSSSSDEVQIVDRPPSSSRPASRTQPSPRVGSSKRRAHSVESSDSDEIIFVGATVGAALSAKYSFNGAPSRPPSRSRSRSRSVAADTATGSGTNGAQDGKGKGKAIAGKGGRPKQDVRDVLLPQLDVEPAPVPPWLGHTKILLQTKSCPVCKREWKRSESGAVRWRHISTCLPPLYRPPNPAPDLQSLISEAIDEAAGKGGPVSLIDYHVNIIGEAIDARSVNSLSPETKLPVDSSSRRQSITKSKPKVASATLRLTTVRAAEDRGENWTEQVDERMSAFLGQPSSPSRSDEMSISPSSPAMPLTQPLGESELALTYNRPDRSPDPYSPLSEKASASPKTPMSRSRTARDPDMSEGENSPVMPPSSQAKRPRVPMGASPPNNDRQLQRTISDSERRASALEVDDDARSSHAPLLHDAHLTPRYRVDSSPDDDSPATVTSSRYSITPRNVFGHHRFSATPTRTLDPSSALPLSPEDHGENALESMMNHTFDNGWGDDAMMQWQGAQVIDTDDDVSSVAPEEAGLLEDDGEDSWGKDAIIDFTLEDTDEGDSSAPEALDERPNVMENVRAAAEETTEELISRGMPDYSSWPVDRLQNLTESFGYRPISKQSALVAVAIGCWKAMHPPPSRPDRSVAPAATRLGSRNLSPVESDSSITSGEVPLAGRKKGKSKAKRVVPLPSETLEAVEPVLSLEKRFHDMIYNDDALYIRILRYEPISFDELVSKAISVGIKDKGWKASLKRFLDQQGITFYTEDLTGQRRRH</sequence>
<feature type="region of interest" description="Disordered" evidence="8">
    <location>
        <begin position="280"/>
        <end position="442"/>
    </location>
</feature>
<evidence type="ECO:0000256" key="6">
    <source>
        <dbReference type="ARBA" id="ARBA00023242"/>
    </source>
</evidence>
<organism evidence="9 10">
    <name type="scientific">Papiliotrema laurentii</name>
    <name type="common">Cryptococcus laurentii</name>
    <dbReference type="NCBI Taxonomy" id="5418"/>
    <lineage>
        <taxon>Eukaryota</taxon>
        <taxon>Fungi</taxon>
        <taxon>Dikarya</taxon>
        <taxon>Basidiomycota</taxon>
        <taxon>Agaricomycotina</taxon>
        <taxon>Tremellomycetes</taxon>
        <taxon>Tremellales</taxon>
        <taxon>Rhynchogastremaceae</taxon>
        <taxon>Papiliotrema</taxon>
    </lineage>
</organism>
<dbReference type="EMBL" id="JAODAN010000002">
    <property type="protein sequence ID" value="KAK1926448.1"/>
    <property type="molecule type" value="Genomic_DNA"/>
</dbReference>
<evidence type="ECO:0000313" key="10">
    <source>
        <dbReference type="Proteomes" id="UP001182556"/>
    </source>
</evidence>
<comment type="caution">
    <text evidence="9">The sequence shown here is derived from an EMBL/GenBank/DDBJ whole genome shotgun (WGS) entry which is preliminary data.</text>
</comment>
<feature type="compositionally biased region" description="Low complexity" evidence="8">
    <location>
        <begin position="13"/>
        <end position="29"/>
    </location>
</feature>
<keyword evidence="4" id="KW-0233">DNA recombination</keyword>
<feature type="compositionally biased region" description="Basic and acidic residues" evidence="8">
    <location>
        <begin position="405"/>
        <end position="427"/>
    </location>
</feature>
<gene>
    <name evidence="9" type="ORF">DB88DRAFT_544644</name>
</gene>
<feature type="compositionally biased region" description="Polar residues" evidence="8">
    <location>
        <begin position="234"/>
        <end position="244"/>
    </location>
</feature>
<evidence type="ECO:0000313" key="9">
    <source>
        <dbReference type="EMBL" id="KAK1926448.1"/>
    </source>
</evidence>